<dbReference type="PANTHER" id="PTHR23024">
    <property type="entry name" value="ARYLACETAMIDE DEACETYLASE"/>
    <property type="match status" value="1"/>
</dbReference>
<reference evidence="3 4" key="1">
    <citation type="submission" date="2024-01" db="EMBL/GenBank/DDBJ databases">
        <title>Genome assemblies of Stephania.</title>
        <authorList>
            <person name="Yang L."/>
        </authorList>
    </citation>
    <scope>NUCLEOTIDE SEQUENCE [LARGE SCALE GENOMIC DNA]</scope>
    <source>
        <strain evidence="3">JXDWG</strain>
        <tissue evidence="3">Leaf</tissue>
    </source>
</reference>
<dbReference type="Pfam" id="PF07859">
    <property type="entry name" value="Abhydrolase_3"/>
    <property type="match status" value="1"/>
</dbReference>
<gene>
    <name evidence="3" type="ORF">Scep_002333</name>
</gene>
<dbReference type="SUPFAM" id="SSF53474">
    <property type="entry name" value="alpha/beta-Hydrolases"/>
    <property type="match status" value="1"/>
</dbReference>
<dbReference type="InterPro" id="IPR050466">
    <property type="entry name" value="Carboxylest/Gibb_receptor"/>
</dbReference>
<evidence type="ECO:0000313" key="4">
    <source>
        <dbReference type="Proteomes" id="UP001419268"/>
    </source>
</evidence>
<evidence type="ECO:0000259" key="2">
    <source>
        <dbReference type="Pfam" id="PF07859"/>
    </source>
</evidence>
<dbReference type="Gene3D" id="3.40.50.1820">
    <property type="entry name" value="alpha/beta hydrolase"/>
    <property type="match status" value="1"/>
</dbReference>
<organism evidence="3 4">
    <name type="scientific">Stephania cephalantha</name>
    <dbReference type="NCBI Taxonomy" id="152367"/>
    <lineage>
        <taxon>Eukaryota</taxon>
        <taxon>Viridiplantae</taxon>
        <taxon>Streptophyta</taxon>
        <taxon>Embryophyta</taxon>
        <taxon>Tracheophyta</taxon>
        <taxon>Spermatophyta</taxon>
        <taxon>Magnoliopsida</taxon>
        <taxon>Ranunculales</taxon>
        <taxon>Menispermaceae</taxon>
        <taxon>Menispermoideae</taxon>
        <taxon>Cissampelideae</taxon>
        <taxon>Stephania</taxon>
    </lineage>
</organism>
<name>A0AAP0L9R0_9MAGN</name>
<dbReference type="GO" id="GO:0016787">
    <property type="term" value="F:hydrolase activity"/>
    <property type="evidence" value="ECO:0007669"/>
    <property type="project" value="InterPro"/>
</dbReference>
<sequence length="321" mass="35315">MDSSSHSQELLFEFPPFLRQYKDGRVERLKGTDTVPPSTDPSTGVASKDVLISPQTGLSARLYLPAKLPTDHNHKLPLLVYYHGGGFVIESPFSPTYHAYLNSQVAQANVVAVSVDYRLAPEHPLPTAYEDSWAALQWVGSHSTRNGPEPWLNDHVDFNRVYLAGDSAGANIVHNMCMRAAKDGGVGGVKMVGSVMIHSFFWGSEPVGSEIKDPEGRAGIERAWKFVFPGSGGCNDPDINPAKNPNLSGLGCRRVLVCVAEKDVFRERGRLYFEALGGCGWEGVVEFFESDDEGHVFHLFKPDCEKAKELIKEVGLFLNNH</sequence>
<dbReference type="PROSITE" id="PS01174">
    <property type="entry name" value="LIPASE_GDXG_SER"/>
    <property type="match status" value="1"/>
</dbReference>
<dbReference type="EMBL" id="JBBNAG010000001">
    <property type="protein sequence ID" value="KAK9167142.1"/>
    <property type="molecule type" value="Genomic_DNA"/>
</dbReference>
<dbReference type="InterPro" id="IPR033140">
    <property type="entry name" value="Lipase_GDXG_put_SER_AS"/>
</dbReference>
<dbReference type="PANTHER" id="PTHR23024:SF577">
    <property type="entry name" value="CARBOXYLESTERASE 2-RELATED"/>
    <property type="match status" value="1"/>
</dbReference>
<evidence type="ECO:0000313" key="3">
    <source>
        <dbReference type="EMBL" id="KAK9167142.1"/>
    </source>
</evidence>
<accession>A0AAP0L9R0</accession>
<evidence type="ECO:0000256" key="1">
    <source>
        <dbReference type="PROSITE-ProRule" id="PRU10038"/>
    </source>
</evidence>
<keyword evidence="4" id="KW-1185">Reference proteome</keyword>
<dbReference type="InterPro" id="IPR029058">
    <property type="entry name" value="AB_hydrolase_fold"/>
</dbReference>
<feature type="domain" description="Alpha/beta hydrolase fold-3" evidence="2">
    <location>
        <begin position="79"/>
        <end position="298"/>
    </location>
</feature>
<feature type="active site" evidence="1">
    <location>
        <position position="167"/>
    </location>
</feature>
<dbReference type="AlphaFoldDB" id="A0AAP0L9R0"/>
<dbReference type="Proteomes" id="UP001419268">
    <property type="component" value="Unassembled WGS sequence"/>
</dbReference>
<dbReference type="InterPro" id="IPR013094">
    <property type="entry name" value="AB_hydrolase_3"/>
</dbReference>
<proteinExistence type="predicted"/>
<protein>
    <recommendedName>
        <fullName evidence="2">Alpha/beta hydrolase fold-3 domain-containing protein</fullName>
    </recommendedName>
</protein>
<comment type="caution">
    <text evidence="3">The sequence shown here is derived from an EMBL/GenBank/DDBJ whole genome shotgun (WGS) entry which is preliminary data.</text>
</comment>